<reference evidence="9 10" key="1">
    <citation type="submission" date="2018-03" db="EMBL/GenBank/DDBJ databases">
        <title>Genomic Encyclopedia of Archaeal and Bacterial Type Strains, Phase II (KMG-II): from individual species to whole genera.</title>
        <authorList>
            <person name="Goeker M."/>
        </authorList>
    </citation>
    <scope>NUCLEOTIDE SEQUENCE [LARGE SCALE GENOMIC DNA]</scope>
    <source>
        <strain evidence="9 10">DSM 18107</strain>
    </source>
</reference>
<dbReference type="RefSeq" id="WP_106601376.1">
    <property type="nucleotide sequence ID" value="NZ_PYGK01000003.1"/>
</dbReference>
<evidence type="ECO:0000256" key="4">
    <source>
        <dbReference type="ARBA" id="ARBA00022801"/>
    </source>
</evidence>
<dbReference type="PANTHER" id="PTHR30237:SF2">
    <property type="entry name" value="MUREIN TETRAPEPTIDE CARBOXYPEPTIDASE"/>
    <property type="match status" value="1"/>
</dbReference>
<evidence type="ECO:0000256" key="2">
    <source>
        <dbReference type="ARBA" id="ARBA00022645"/>
    </source>
</evidence>
<gene>
    <name evidence="9" type="ORF">CLV42_1035</name>
</gene>
<evidence type="ECO:0000313" key="10">
    <source>
        <dbReference type="Proteomes" id="UP000240978"/>
    </source>
</evidence>
<name>A0A2P8GGD1_9BACT</name>
<dbReference type="GO" id="GO:0006508">
    <property type="term" value="P:proteolysis"/>
    <property type="evidence" value="ECO:0007669"/>
    <property type="project" value="UniProtKB-KW"/>
</dbReference>
<dbReference type="OrthoDB" id="9807329at2"/>
<dbReference type="Gene3D" id="3.50.30.60">
    <property type="entry name" value="LD-carboxypeptidase A C-terminal domain-like"/>
    <property type="match status" value="1"/>
</dbReference>
<organism evidence="9 10">
    <name type="scientific">Chitinophaga ginsengisoli</name>
    <dbReference type="NCBI Taxonomy" id="363837"/>
    <lineage>
        <taxon>Bacteria</taxon>
        <taxon>Pseudomonadati</taxon>
        <taxon>Bacteroidota</taxon>
        <taxon>Chitinophagia</taxon>
        <taxon>Chitinophagales</taxon>
        <taxon>Chitinophagaceae</taxon>
        <taxon>Chitinophaga</taxon>
    </lineage>
</organism>
<dbReference type="Gene3D" id="3.40.50.10740">
    <property type="entry name" value="Class I glutamine amidotransferase-like"/>
    <property type="match status" value="1"/>
</dbReference>
<keyword evidence="2 9" id="KW-0121">Carboxypeptidase</keyword>
<dbReference type="InterPro" id="IPR040921">
    <property type="entry name" value="Peptidase_S66C"/>
</dbReference>
<comment type="similarity">
    <text evidence="1">Belongs to the peptidase S66 family.</text>
</comment>
<feature type="active site" description="Nucleophile" evidence="6">
    <location>
        <position position="147"/>
    </location>
</feature>
<keyword evidence="3" id="KW-0645">Protease</keyword>
<keyword evidence="5" id="KW-0720">Serine protease</keyword>
<protein>
    <submittedName>
        <fullName evidence="9">Muramoyltetrapeptide carboxypeptidase</fullName>
    </submittedName>
</protein>
<dbReference type="GO" id="GO:0008236">
    <property type="term" value="F:serine-type peptidase activity"/>
    <property type="evidence" value="ECO:0007669"/>
    <property type="project" value="UniProtKB-KW"/>
</dbReference>
<evidence type="ECO:0000259" key="8">
    <source>
        <dbReference type="Pfam" id="PF17676"/>
    </source>
</evidence>
<dbReference type="PANTHER" id="PTHR30237">
    <property type="entry name" value="MURAMOYLTETRAPEPTIDE CARBOXYPEPTIDASE"/>
    <property type="match status" value="1"/>
</dbReference>
<evidence type="ECO:0000313" key="9">
    <source>
        <dbReference type="EMBL" id="PSL33023.1"/>
    </source>
</evidence>
<evidence type="ECO:0000256" key="1">
    <source>
        <dbReference type="ARBA" id="ARBA00010233"/>
    </source>
</evidence>
<feature type="active site" description="Charge relay system" evidence="6">
    <location>
        <position position="247"/>
    </location>
</feature>
<evidence type="ECO:0000256" key="6">
    <source>
        <dbReference type="PIRSR" id="PIRSR028757-1"/>
    </source>
</evidence>
<dbReference type="Pfam" id="PF17676">
    <property type="entry name" value="Peptidase_S66C"/>
    <property type="match status" value="1"/>
</dbReference>
<keyword evidence="10" id="KW-1185">Reference proteome</keyword>
<dbReference type="InterPro" id="IPR003507">
    <property type="entry name" value="S66_fam"/>
</dbReference>
<dbReference type="EMBL" id="PYGK01000003">
    <property type="protein sequence ID" value="PSL33023.1"/>
    <property type="molecule type" value="Genomic_DNA"/>
</dbReference>
<proteinExistence type="inferred from homology"/>
<accession>A0A2P8GGD1</accession>
<dbReference type="InterPro" id="IPR027461">
    <property type="entry name" value="Carboxypeptidase_A_C_sf"/>
</dbReference>
<dbReference type="SUPFAM" id="SSF141986">
    <property type="entry name" value="LD-carboxypeptidase A C-terminal domain-like"/>
    <property type="match status" value="1"/>
</dbReference>
<sequence>MNRKHFLSALATTAGLTTIPALTRLQQAAAALQPHEERLLIPPYLRSGDTIGITCPAGHITLEEIRPAITIMQSWGFKIRVGNTVNKADFSFGGTDQERRQDMQEMLDDPSIKAIMCARGGYGSARIVDLLDFSRFAQQPKWIIGFSDITVLHCHVNRLYGIATLHSKMCNSFPDDFNKAESIVQQTIGSIRDALSGQQLHYTTFSDSRNRPGVAKGVLVGGNLSMIQSVLATNSELNTIGKILFLEEVGEYLYSLDRMFNSLQRAHKLDNLAGLIIGGFNRIKPDDPGEEFGRTVYDIVMEKVKDFKYPVCFGFPVGHQKDNYALKCGVMHQLTVGQAEVTLDEVRE</sequence>
<feature type="active site" description="Charge relay system" evidence="6">
    <location>
        <position position="319"/>
    </location>
</feature>
<evidence type="ECO:0000256" key="3">
    <source>
        <dbReference type="ARBA" id="ARBA00022670"/>
    </source>
</evidence>
<comment type="caution">
    <text evidence="9">The sequence shown here is derived from an EMBL/GenBank/DDBJ whole genome shotgun (WGS) entry which is preliminary data.</text>
</comment>
<evidence type="ECO:0000256" key="5">
    <source>
        <dbReference type="ARBA" id="ARBA00022825"/>
    </source>
</evidence>
<dbReference type="CDD" id="cd07025">
    <property type="entry name" value="Peptidase_S66"/>
    <property type="match status" value="1"/>
</dbReference>
<dbReference type="AlphaFoldDB" id="A0A2P8GGD1"/>
<keyword evidence="4" id="KW-0378">Hydrolase</keyword>
<dbReference type="GO" id="GO:0004180">
    <property type="term" value="F:carboxypeptidase activity"/>
    <property type="evidence" value="ECO:0007669"/>
    <property type="project" value="UniProtKB-KW"/>
</dbReference>
<dbReference type="PIRSF" id="PIRSF028757">
    <property type="entry name" value="LD-carboxypeptidase"/>
    <property type="match status" value="1"/>
</dbReference>
<dbReference type="InterPro" id="IPR027478">
    <property type="entry name" value="LdcA_N"/>
</dbReference>
<dbReference type="InterPro" id="IPR029062">
    <property type="entry name" value="Class_I_gatase-like"/>
</dbReference>
<dbReference type="Proteomes" id="UP000240978">
    <property type="component" value="Unassembled WGS sequence"/>
</dbReference>
<feature type="domain" description="LD-carboxypeptidase N-terminal" evidence="7">
    <location>
        <begin position="51"/>
        <end position="166"/>
    </location>
</feature>
<dbReference type="SUPFAM" id="SSF52317">
    <property type="entry name" value="Class I glutamine amidotransferase-like"/>
    <property type="match status" value="1"/>
</dbReference>
<dbReference type="Pfam" id="PF02016">
    <property type="entry name" value="Peptidase_S66"/>
    <property type="match status" value="1"/>
</dbReference>
<feature type="domain" description="LD-carboxypeptidase C-terminal" evidence="8">
    <location>
        <begin position="216"/>
        <end position="334"/>
    </location>
</feature>
<dbReference type="InterPro" id="IPR040449">
    <property type="entry name" value="Peptidase_S66_N"/>
</dbReference>
<evidence type="ECO:0000259" key="7">
    <source>
        <dbReference type="Pfam" id="PF02016"/>
    </source>
</evidence>